<evidence type="ECO:0000313" key="2">
    <source>
        <dbReference type="Proteomes" id="UP000694722"/>
    </source>
</evidence>
<protein>
    <submittedName>
        <fullName evidence="1">Uncharacterized protein</fullName>
    </submittedName>
</protein>
<dbReference type="Ensembl" id="ENSSSCT00025060365.1">
    <property type="protein sequence ID" value="ENSSSCP00025025601.1"/>
    <property type="gene ID" value="ENSSSCG00025044491.1"/>
</dbReference>
<accession>A0A8D1EMK2</accession>
<sequence>MEAVDLVAEFPQPARTAALPRCSSGLRPCQISMFLSLKGLNTRSSHLRAHGR</sequence>
<reference evidence="1" key="1">
    <citation type="submission" date="2025-05" db="UniProtKB">
        <authorList>
            <consortium name="Ensembl"/>
        </authorList>
    </citation>
    <scope>IDENTIFICATION</scope>
</reference>
<name>A0A8D1EMK2_PIG</name>
<dbReference type="AlphaFoldDB" id="A0A8D1EMK2"/>
<dbReference type="Ensembl" id="ENSSSCT00040059109.1">
    <property type="protein sequence ID" value="ENSSSCP00040024774.1"/>
    <property type="gene ID" value="ENSSSCG00040044105.1"/>
</dbReference>
<organism evidence="1 2">
    <name type="scientific">Sus scrofa</name>
    <name type="common">Pig</name>
    <dbReference type="NCBI Taxonomy" id="9823"/>
    <lineage>
        <taxon>Eukaryota</taxon>
        <taxon>Metazoa</taxon>
        <taxon>Chordata</taxon>
        <taxon>Craniata</taxon>
        <taxon>Vertebrata</taxon>
        <taxon>Euteleostomi</taxon>
        <taxon>Mammalia</taxon>
        <taxon>Eutheria</taxon>
        <taxon>Laurasiatheria</taxon>
        <taxon>Artiodactyla</taxon>
        <taxon>Suina</taxon>
        <taxon>Suidae</taxon>
        <taxon>Sus</taxon>
    </lineage>
</organism>
<evidence type="ECO:0000313" key="1">
    <source>
        <dbReference type="Ensembl" id="ENSSSCP00040024774.1"/>
    </source>
</evidence>
<dbReference type="Proteomes" id="UP000694727">
    <property type="component" value="Unplaced"/>
</dbReference>
<proteinExistence type="predicted"/>
<dbReference type="Proteomes" id="UP000694722">
    <property type="component" value="Unplaced"/>
</dbReference>